<gene>
    <name evidence="2" type="ORF">PR048_001481</name>
</gene>
<evidence type="ECO:0000313" key="3">
    <source>
        <dbReference type="Proteomes" id="UP001159363"/>
    </source>
</evidence>
<dbReference type="Proteomes" id="UP001159363">
    <property type="component" value="Chromosome 1"/>
</dbReference>
<organism evidence="2 3">
    <name type="scientific">Dryococelus australis</name>
    <dbReference type="NCBI Taxonomy" id="614101"/>
    <lineage>
        <taxon>Eukaryota</taxon>
        <taxon>Metazoa</taxon>
        <taxon>Ecdysozoa</taxon>
        <taxon>Arthropoda</taxon>
        <taxon>Hexapoda</taxon>
        <taxon>Insecta</taxon>
        <taxon>Pterygota</taxon>
        <taxon>Neoptera</taxon>
        <taxon>Polyneoptera</taxon>
        <taxon>Phasmatodea</taxon>
        <taxon>Verophasmatodea</taxon>
        <taxon>Anareolatae</taxon>
        <taxon>Phasmatidae</taxon>
        <taxon>Eurycanthinae</taxon>
        <taxon>Dryococelus</taxon>
    </lineage>
</organism>
<sequence>MRIWGWVQSPLVRCRCQSLPEATQGHHHISSVSGHVVIVCCSSVAEYHPDVIFQQDGAPPHWDLKDDGSVMVAQQFVLHAPVMLAYLWTEIEYMLAQAKALPEMNMPSKNLKKYHTGNVEEPKNVQRPAKSTSEKPIEDENCLYFVVRQGKVSLQLIVDDWIESYKVNREEACLSLMQFIIDSSGCKGKITPSMHSSMELTAILRKMTEEFHEVIQLSPWEATACSPDIEPGLLCPEDVCYMPLPVTPNRHINHAPLPSHSNEAGLPLSKTQIPPAITELLGFQPSPRERSKG</sequence>
<keyword evidence="3" id="KW-1185">Reference proteome</keyword>
<protein>
    <submittedName>
        <fullName evidence="2">Uncharacterized protein</fullName>
    </submittedName>
</protein>
<accession>A0ABQ9IJW3</accession>
<evidence type="ECO:0000256" key="1">
    <source>
        <dbReference type="ARBA" id="ARBA00005486"/>
    </source>
</evidence>
<comment type="similarity">
    <text evidence="1">Belongs to the SCC3 family.</text>
</comment>
<comment type="caution">
    <text evidence="2">The sequence shown here is derived from an EMBL/GenBank/DDBJ whole genome shotgun (WGS) entry which is preliminary data.</text>
</comment>
<dbReference type="EMBL" id="JARBHB010000001">
    <property type="protein sequence ID" value="KAJ8896138.1"/>
    <property type="molecule type" value="Genomic_DNA"/>
</dbReference>
<reference evidence="2 3" key="1">
    <citation type="submission" date="2023-02" db="EMBL/GenBank/DDBJ databases">
        <title>LHISI_Scaffold_Assembly.</title>
        <authorList>
            <person name="Stuart O.P."/>
            <person name="Cleave R."/>
            <person name="Magrath M.J.L."/>
            <person name="Mikheyev A.S."/>
        </authorList>
    </citation>
    <scope>NUCLEOTIDE SEQUENCE [LARGE SCALE GENOMIC DNA]</scope>
    <source>
        <strain evidence="2">Daus_M_001</strain>
        <tissue evidence="2">Leg muscle</tissue>
    </source>
</reference>
<dbReference type="PANTHER" id="PTHR11199">
    <property type="entry name" value="STROMAL ANTIGEN"/>
    <property type="match status" value="1"/>
</dbReference>
<name>A0ABQ9IJW3_9NEOP</name>
<dbReference type="PANTHER" id="PTHR11199:SF0">
    <property type="entry name" value="LD34181P-RELATED"/>
    <property type="match status" value="1"/>
</dbReference>
<proteinExistence type="inferred from homology"/>
<evidence type="ECO:0000313" key="2">
    <source>
        <dbReference type="EMBL" id="KAJ8896138.1"/>
    </source>
</evidence>
<dbReference type="InterPro" id="IPR039662">
    <property type="entry name" value="Cohesin_Scc3/SA"/>
</dbReference>